<dbReference type="Proteomes" id="UP000000552">
    <property type="component" value="Chromosome"/>
</dbReference>
<proteinExistence type="predicted"/>
<reference evidence="1 2" key="1">
    <citation type="journal article" date="2000" name="DNA Res.">
        <title>Complete genome structure of the nitrogen-fixing symbiotic bacterium Mesorhizobium loti.</title>
        <authorList>
            <person name="Kaneko T."/>
            <person name="Nakamura Y."/>
            <person name="Sato S."/>
            <person name="Asamizu E."/>
            <person name="Kato T."/>
            <person name="Sasamoto S."/>
            <person name="Watanabe A."/>
            <person name="Idesawa K."/>
            <person name="Ishikawa A."/>
            <person name="Kawashima K."/>
            <person name="Kimura T."/>
            <person name="Kishida Y."/>
            <person name="Kiyokawa C."/>
            <person name="Kohara M."/>
            <person name="Matsumoto M."/>
            <person name="Matsuno A."/>
            <person name="Mochizuki Y."/>
            <person name="Nakayama S."/>
            <person name="Nakazaki N."/>
            <person name="Shimpo S."/>
            <person name="Sugimoto M."/>
            <person name="Takeuchi C."/>
            <person name="Yamada M."/>
            <person name="Tabata S."/>
        </authorList>
    </citation>
    <scope>NUCLEOTIDE SEQUENCE [LARGE SCALE GENOMIC DNA]</scope>
    <source>
        <strain evidence="2">LMG 29417 / CECT 9101 / MAFF 303099</strain>
    </source>
</reference>
<name>Q98HN5_RHILO</name>
<dbReference type="InterPro" id="IPR050583">
    <property type="entry name" value="Mycobacterial_A85_antigen"/>
</dbReference>
<dbReference type="ESTHER" id="meslo-MLL2788">
    <property type="family name" value="A85-IroE-IroD-Fes-Yiel"/>
</dbReference>
<dbReference type="SUPFAM" id="SSF53474">
    <property type="entry name" value="alpha/beta-Hydrolases"/>
    <property type="match status" value="1"/>
</dbReference>
<gene>
    <name evidence="1" type="ordered locus">mll2788</name>
</gene>
<evidence type="ECO:0000313" key="1">
    <source>
        <dbReference type="EMBL" id="BAB49831.1"/>
    </source>
</evidence>
<dbReference type="InterPro" id="IPR000801">
    <property type="entry name" value="Esterase-like"/>
</dbReference>
<dbReference type="Gene3D" id="3.40.50.1820">
    <property type="entry name" value="alpha/beta hydrolase"/>
    <property type="match status" value="1"/>
</dbReference>
<dbReference type="eggNOG" id="COG4947">
    <property type="taxonomic scope" value="Bacteria"/>
</dbReference>
<accession>Q98HN5</accession>
<sequence length="267" mass="30656">MSMRKRPETMDISYHKHFSGKLGRDMEYKRYGHAGRPVVVFPTSQGRFYQFEDSGGVGALAEFIDTGRIQLFTVDGIDSESFFDKHADTAHRIGRHEAYFRYVREEALPEILSTASAANGGRKLKPLFSGCSMGGYHSSNFVFRFPELASGVISLSGVYSARDFFGKVLDGDIFYNSPLDYLPGIVDPKLLARLKALRLIFCCGQGAWEERMLVETRQLEQILRDKSIPAWVDYWGGDVSHDWPWWHKQLVYFFGRWLDDDLMHRLD</sequence>
<evidence type="ECO:0000313" key="2">
    <source>
        <dbReference type="Proteomes" id="UP000000552"/>
    </source>
</evidence>
<dbReference type="AlphaFoldDB" id="Q98HN5"/>
<organism evidence="1 2">
    <name type="scientific">Mesorhizobium japonicum (strain LMG 29417 / CECT 9101 / MAFF 303099)</name>
    <name type="common">Mesorhizobium loti (strain MAFF 303099)</name>
    <dbReference type="NCBI Taxonomy" id="266835"/>
    <lineage>
        <taxon>Bacteria</taxon>
        <taxon>Pseudomonadati</taxon>
        <taxon>Pseudomonadota</taxon>
        <taxon>Alphaproteobacteria</taxon>
        <taxon>Hyphomicrobiales</taxon>
        <taxon>Phyllobacteriaceae</taxon>
        <taxon>Mesorhizobium</taxon>
    </lineage>
</organism>
<dbReference type="InterPro" id="IPR029058">
    <property type="entry name" value="AB_hydrolase_fold"/>
</dbReference>
<dbReference type="HOGENOM" id="CLU_090325_0_0_5"/>
<dbReference type="PANTHER" id="PTHR48098:SF3">
    <property type="entry name" value="IRON(III) ENTEROBACTIN ESTERASE"/>
    <property type="match status" value="1"/>
</dbReference>
<dbReference type="EMBL" id="BA000012">
    <property type="protein sequence ID" value="BAB49831.1"/>
    <property type="molecule type" value="Genomic_DNA"/>
</dbReference>
<dbReference type="Pfam" id="PF00756">
    <property type="entry name" value="Esterase"/>
    <property type="match status" value="1"/>
</dbReference>
<protein>
    <submittedName>
        <fullName evidence="1">Mll2788 protein</fullName>
    </submittedName>
</protein>
<dbReference type="PANTHER" id="PTHR48098">
    <property type="entry name" value="ENTEROCHELIN ESTERASE-RELATED"/>
    <property type="match status" value="1"/>
</dbReference>
<dbReference type="KEGG" id="mlo:mll2788"/>